<protein>
    <submittedName>
        <fullName evidence="3">Uncharacterized protein</fullName>
    </submittedName>
</protein>
<evidence type="ECO:0000313" key="3">
    <source>
        <dbReference type="EMBL" id="KPH86358.1"/>
    </source>
</evidence>
<feature type="signal peptide" evidence="2">
    <location>
        <begin position="1"/>
        <end position="32"/>
    </location>
</feature>
<feature type="compositionally biased region" description="Pro residues" evidence="1">
    <location>
        <begin position="165"/>
        <end position="175"/>
    </location>
</feature>
<comment type="caution">
    <text evidence="3">The sequence shown here is derived from an EMBL/GenBank/DDBJ whole genome shotgun (WGS) entry which is preliminary data.</text>
</comment>
<reference evidence="3 4" key="1">
    <citation type="submission" date="2015-07" db="EMBL/GenBank/DDBJ databases">
        <title>Draft Genome Sequence of Komagataeibacter intermedius Strain AF2, Isolated from Kombucha Tea.</title>
        <authorList>
            <person name="Santos R.A."/>
            <person name="Berretta A.A."/>
            <person name="Barud H.S."/>
            <person name="Ribeiro S.J."/>
            <person name="Gonzalez-Garcia L.N."/>
            <person name="Zucchi T.D."/>
            <person name="Goldman G.H."/>
            <person name="Riano-Pachon D.M."/>
        </authorList>
    </citation>
    <scope>NUCLEOTIDE SEQUENCE [LARGE SCALE GENOMIC DNA]</scope>
    <source>
        <strain evidence="3 4">AF2</strain>
    </source>
</reference>
<dbReference type="RefSeq" id="WP_039736047.1">
    <property type="nucleotide sequence ID" value="NZ_JUFX02000203.1"/>
</dbReference>
<feature type="region of interest" description="Disordered" evidence="1">
    <location>
        <begin position="155"/>
        <end position="179"/>
    </location>
</feature>
<evidence type="ECO:0000256" key="1">
    <source>
        <dbReference type="SAM" id="MobiDB-lite"/>
    </source>
</evidence>
<accession>A0A0N1N5M3</accession>
<feature type="chain" id="PRO_5005878543" evidence="2">
    <location>
        <begin position="33"/>
        <end position="555"/>
    </location>
</feature>
<dbReference type="OrthoDB" id="7282188at2"/>
<evidence type="ECO:0000313" key="4">
    <source>
        <dbReference type="Proteomes" id="UP000031553"/>
    </source>
</evidence>
<evidence type="ECO:0000256" key="2">
    <source>
        <dbReference type="SAM" id="SignalP"/>
    </source>
</evidence>
<gene>
    <name evidence="3" type="ORF">GLUCOINTEAF2_0200778</name>
</gene>
<proteinExistence type="predicted"/>
<organism evidence="3 4">
    <name type="scientific">Komagataeibacter intermedius AF2</name>
    <dbReference type="NCBI Taxonomy" id="1458464"/>
    <lineage>
        <taxon>Bacteria</taxon>
        <taxon>Pseudomonadati</taxon>
        <taxon>Pseudomonadota</taxon>
        <taxon>Alphaproteobacteria</taxon>
        <taxon>Acetobacterales</taxon>
        <taxon>Acetobacteraceae</taxon>
        <taxon>Komagataeibacter</taxon>
    </lineage>
</organism>
<dbReference type="AlphaFoldDB" id="A0A0N1N5M3"/>
<keyword evidence="2" id="KW-0732">Signal</keyword>
<dbReference type="Proteomes" id="UP000031553">
    <property type="component" value="Unassembled WGS sequence"/>
</dbReference>
<feature type="compositionally biased region" description="Low complexity" evidence="1">
    <location>
        <begin position="155"/>
        <end position="164"/>
    </location>
</feature>
<dbReference type="EMBL" id="JUFX02000203">
    <property type="protein sequence ID" value="KPH86358.1"/>
    <property type="molecule type" value="Genomic_DNA"/>
</dbReference>
<sequence precursor="true">MTLSVRRPAALRQRLAGGAALALALLPAVCLADDDALIARSSVRHIAVYAAGGAQWCQPALNLKMVLNSDSADRGDQAGQIALLDKMKREFEQTCPVAERADASVVEEGTTTGHFHAERSNGWVFAPVAVPAAAPAPATPPAPDVPPFVAAAPDATPVTGATTPAPQPAPAPAPAPAVSAVPPETDQGYWGYILFSGRNNPEFFANTDVQRCWAQEHMHAEWVQAGSDDFRQHEVLTKAAQDMQAQAASIGPNLIYAGVQTEFGHYDFQTGQFPIEMQGEILRLPHTCSTGNMPWSISLRAPEMRTITGFAMSTDEAREFERKRENYGWMNRRIWVVMALEADPGTPQDNPGQPTFAATLQGYSVYGDAQEHTLLYQAGPEQIAAQRAQAARIAAAKRRQEMMARRDIEIRQLANAPLPVRMANWINVDQPLELFHSLDNIRNARYLSLQGDGRPVPASFLVQTAGSGQKNVATTWPGHLELSMADAQASFGDAGWYLVSGTLNTPTQGDFPAAQMTVVHSYACTQPQCTDATDATQIADRKIAAAQAAAGKPVP</sequence>
<name>A0A0N1N5M3_9PROT</name>